<evidence type="ECO:0000256" key="4">
    <source>
        <dbReference type="ARBA" id="ARBA00022692"/>
    </source>
</evidence>
<feature type="transmembrane region" description="Helical" evidence="10">
    <location>
        <begin position="100"/>
        <end position="120"/>
    </location>
</feature>
<evidence type="ECO:0000256" key="10">
    <source>
        <dbReference type="RuleBase" id="RU361115"/>
    </source>
</evidence>
<evidence type="ECO:0000256" key="7">
    <source>
        <dbReference type="ARBA" id="ARBA00023098"/>
    </source>
</evidence>
<dbReference type="EC" id="2.3.1.-" evidence="10"/>
<dbReference type="GO" id="GO:0042761">
    <property type="term" value="P:very long-chain fatty acid biosynthetic process"/>
    <property type="evidence" value="ECO:0007669"/>
    <property type="project" value="TreeGrafter"/>
</dbReference>
<dbReference type="GO" id="GO:0009922">
    <property type="term" value="F:fatty acid elongase activity"/>
    <property type="evidence" value="ECO:0007669"/>
    <property type="project" value="InterPro"/>
</dbReference>
<evidence type="ECO:0000256" key="6">
    <source>
        <dbReference type="ARBA" id="ARBA00022989"/>
    </source>
</evidence>
<feature type="compositionally biased region" description="Gly residues" evidence="11">
    <location>
        <begin position="313"/>
        <end position="331"/>
    </location>
</feature>
<keyword evidence="2 10" id="KW-0444">Lipid biosynthesis</keyword>
<dbReference type="GO" id="GO:0019367">
    <property type="term" value="P:fatty acid elongation, saturated fatty acid"/>
    <property type="evidence" value="ECO:0007669"/>
    <property type="project" value="TreeGrafter"/>
</dbReference>
<evidence type="ECO:0000256" key="5">
    <source>
        <dbReference type="ARBA" id="ARBA00022832"/>
    </source>
</evidence>
<dbReference type="PANTHER" id="PTHR11157">
    <property type="entry name" value="FATTY ACID ACYL TRANSFERASE-RELATED"/>
    <property type="match status" value="1"/>
</dbReference>
<keyword evidence="8 10" id="KW-0472">Membrane</keyword>
<evidence type="ECO:0000256" key="11">
    <source>
        <dbReference type="SAM" id="MobiDB-lite"/>
    </source>
</evidence>
<protein>
    <recommendedName>
        <fullName evidence="10">Elongation of fatty acids protein</fullName>
        <ecNumber evidence="10">2.3.1.-</ecNumber>
    </recommendedName>
</protein>
<feature type="region of interest" description="Disordered" evidence="11">
    <location>
        <begin position="309"/>
        <end position="353"/>
    </location>
</feature>
<evidence type="ECO:0000256" key="3">
    <source>
        <dbReference type="ARBA" id="ARBA00022679"/>
    </source>
</evidence>
<comment type="similarity">
    <text evidence="10">Belongs to the ELO family.</text>
</comment>
<feature type="transmembrane region" description="Helical" evidence="10">
    <location>
        <begin position="154"/>
        <end position="177"/>
    </location>
</feature>
<feature type="transmembrane region" description="Helical" evidence="10">
    <location>
        <begin position="239"/>
        <end position="263"/>
    </location>
</feature>
<feature type="transmembrane region" description="Helical" evidence="10">
    <location>
        <begin position="207"/>
        <end position="227"/>
    </location>
</feature>
<keyword evidence="13" id="KW-1185">Reference proteome</keyword>
<dbReference type="GO" id="GO:0030148">
    <property type="term" value="P:sphingolipid biosynthetic process"/>
    <property type="evidence" value="ECO:0007669"/>
    <property type="project" value="TreeGrafter"/>
</dbReference>
<dbReference type="Proteomes" id="UP000019335">
    <property type="component" value="Unassembled WGS sequence"/>
</dbReference>
<gene>
    <name evidence="12" type="ORF">Naga_100399g1</name>
</gene>
<organism evidence="12 13">
    <name type="scientific">Nannochloropsis gaditana</name>
    <dbReference type="NCBI Taxonomy" id="72520"/>
    <lineage>
        <taxon>Eukaryota</taxon>
        <taxon>Sar</taxon>
        <taxon>Stramenopiles</taxon>
        <taxon>Ochrophyta</taxon>
        <taxon>Eustigmatophyceae</taxon>
        <taxon>Eustigmatales</taxon>
        <taxon>Monodopsidaceae</taxon>
        <taxon>Nannochloropsis</taxon>
    </lineage>
</organism>
<keyword evidence="9 10" id="KW-0275">Fatty acid biosynthesis</keyword>
<dbReference type="AlphaFoldDB" id="W7T483"/>
<keyword evidence="3 10" id="KW-0808">Transferase</keyword>
<keyword evidence="4 10" id="KW-0812">Transmembrane</keyword>
<evidence type="ECO:0000256" key="1">
    <source>
        <dbReference type="ARBA" id="ARBA00004141"/>
    </source>
</evidence>
<evidence type="ECO:0000256" key="2">
    <source>
        <dbReference type="ARBA" id="ARBA00022516"/>
    </source>
</evidence>
<dbReference type="PANTHER" id="PTHR11157:SF17">
    <property type="entry name" value="ELONGATION OF VERY LONG CHAIN FATTY ACIDS PROTEIN 6"/>
    <property type="match status" value="1"/>
</dbReference>
<comment type="caution">
    <text evidence="12">The sequence shown here is derived from an EMBL/GenBank/DDBJ whole genome shotgun (WGS) entry which is preliminary data.</text>
</comment>
<accession>W7T483</accession>
<reference evidence="12 13" key="1">
    <citation type="journal article" date="2014" name="Mol. Plant">
        <title>Chromosome Scale Genome Assembly and Transcriptome Profiling of Nannochloropsis gaditana in Nitrogen Depletion.</title>
        <authorList>
            <person name="Corteggiani Carpinelli E."/>
            <person name="Telatin A."/>
            <person name="Vitulo N."/>
            <person name="Forcato C."/>
            <person name="D'Angelo M."/>
            <person name="Schiavon R."/>
            <person name="Vezzi A."/>
            <person name="Giacometti G.M."/>
            <person name="Morosinotto T."/>
            <person name="Valle G."/>
        </authorList>
    </citation>
    <scope>NUCLEOTIDE SEQUENCE [LARGE SCALE GENOMIC DNA]</scope>
    <source>
        <strain evidence="12 13">B-31</strain>
    </source>
</reference>
<comment type="subcellular location">
    <subcellularLocation>
        <location evidence="1">Membrane</location>
        <topology evidence="1">Multi-pass membrane protein</topology>
    </subcellularLocation>
</comment>
<dbReference type="EMBL" id="AZIL01002360">
    <property type="protein sequence ID" value="EWM21810.1"/>
    <property type="molecule type" value="Genomic_DNA"/>
</dbReference>
<sequence>MQSALPAWLWRDPRPLYASSRYKTADPESPVRFVQVFQSLPWLEPFYMEWEKNFDVSSSFQVIRDNEALPIVATILYLSFLIEGKKYIERRRREGKGPINLGLFPAFWNAFLAAFSVLGATRVVPHFLFLFTHKDFKTTVCEAPDKAGYGDGAAGMWVMLFTVSKLFELVDTVILVLKGKDPMFLHWYHHVTVLLYTWFSYSARNPGIYFVAMNYSVHALMYSYYFLMELRLWPKWFNPMWITMAQILQMLVGVGITVSAFFFSRDPSCALVRGLIPWCAAMYATYLYFFVLFFLERFFPAFKPAAPGAARGLSGGKAGRTGGGGGGGEGGGRCRRRGKGGGDSGPRRGKRSR</sequence>
<dbReference type="GO" id="GO:0005789">
    <property type="term" value="C:endoplasmic reticulum membrane"/>
    <property type="evidence" value="ECO:0007669"/>
    <property type="project" value="TreeGrafter"/>
</dbReference>
<keyword evidence="5 10" id="KW-0276">Fatty acid metabolism</keyword>
<keyword evidence="7 10" id="KW-0443">Lipid metabolism</keyword>
<dbReference type="GO" id="GO:0034625">
    <property type="term" value="P:fatty acid elongation, monounsaturated fatty acid"/>
    <property type="evidence" value="ECO:0007669"/>
    <property type="project" value="TreeGrafter"/>
</dbReference>
<evidence type="ECO:0000313" key="12">
    <source>
        <dbReference type="EMBL" id="EWM21810.1"/>
    </source>
</evidence>
<evidence type="ECO:0000256" key="8">
    <source>
        <dbReference type="ARBA" id="ARBA00023136"/>
    </source>
</evidence>
<name>W7T483_9STRA</name>
<dbReference type="Pfam" id="PF01151">
    <property type="entry name" value="ELO"/>
    <property type="match status" value="1"/>
</dbReference>
<dbReference type="InterPro" id="IPR002076">
    <property type="entry name" value="ELO_fam"/>
</dbReference>
<proteinExistence type="inferred from homology"/>
<evidence type="ECO:0000256" key="9">
    <source>
        <dbReference type="ARBA" id="ARBA00023160"/>
    </source>
</evidence>
<dbReference type="OrthoDB" id="10259681at2759"/>
<dbReference type="GO" id="GO:0034626">
    <property type="term" value="P:fatty acid elongation, polyunsaturated fatty acid"/>
    <property type="evidence" value="ECO:0007669"/>
    <property type="project" value="TreeGrafter"/>
</dbReference>
<feature type="transmembrane region" description="Helical" evidence="10">
    <location>
        <begin position="184"/>
        <end position="201"/>
    </location>
</feature>
<feature type="transmembrane region" description="Helical" evidence="10">
    <location>
        <begin position="275"/>
        <end position="295"/>
    </location>
</feature>
<comment type="catalytic activity">
    <reaction evidence="10">
        <text>an acyl-CoA + malonyl-CoA + H(+) = a 3-oxoacyl-CoA + CO2 + CoA</text>
        <dbReference type="Rhea" id="RHEA:50252"/>
        <dbReference type="ChEBI" id="CHEBI:15378"/>
        <dbReference type="ChEBI" id="CHEBI:16526"/>
        <dbReference type="ChEBI" id="CHEBI:57287"/>
        <dbReference type="ChEBI" id="CHEBI:57384"/>
        <dbReference type="ChEBI" id="CHEBI:58342"/>
        <dbReference type="ChEBI" id="CHEBI:90726"/>
    </reaction>
    <physiologicalReaction direction="left-to-right" evidence="10">
        <dbReference type="Rhea" id="RHEA:50253"/>
    </physiologicalReaction>
</comment>
<keyword evidence="6 10" id="KW-1133">Transmembrane helix</keyword>
<evidence type="ECO:0000313" key="13">
    <source>
        <dbReference type="Proteomes" id="UP000019335"/>
    </source>
</evidence>